<dbReference type="EMBL" id="JAAVTX010000004">
    <property type="protein sequence ID" value="NKE46002.1"/>
    <property type="molecule type" value="Genomic_DNA"/>
</dbReference>
<accession>A0ABX1F0Y2</accession>
<keyword evidence="4" id="KW-0732">Signal</keyword>
<feature type="chain" id="PRO_5046875850" description="Tetratricopeptide repeat protein" evidence="4">
    <location>
        <begin position="24"/>
        <end position="191"/>
    </location>
</feature>
<keyword evidence="2 3" id="KW-0802">TPR repeat</keyword>
<dbReference type="InterPro" id="IPR011990">
    <property type="entry name" value="TPR-like_helical_dom_sf"/>
</dbReference>
<evidence type="ECO:0000256" key="4">
    <source>
        <dbReference type="SAM" id="SignalP"/>
    </source>
</evidence>
<name>A0ABX1F0Y2_9PROT</name>
<gene>
    <name evidence="5" type="ORF">HB662_14525</name>
</gene>
<keyword evidence="6" id="KW-1185">Reference proteome</keyword>
<evidence type="ECO:0000313" key="6">
    <source>
        <dbReference type="Proteomes" id="UP000765160"/>
    </source>
</evidence>
<keyword evidence="1" id="KW-0677">Repeat</keyword>
<dbReference type="InterPro" id="IPR050498">
    <property type="entry name" value="Ycf3"/>
</dbReference>
<organism evidence="5 6">
    <name type="scientific">Falsiroseomonas frigidaquae</name>
    <dbReference type="NCBI Taxonomy" id="487318"/>
    <lineage>
        <taxon>Bacteria</taxon>
        <taxon>Pseudomonadati</taxon>
        <taxon>Pseudomonadota</taxon>
        <taxon>Alphaproteobacteria</taxon>
        <taxon>Acetobacterales</taxon>
        <taxon>Roseomonadaceae</taxon>
        <taxon>Falsiroseomonas</taxon>
    </lineage>
</organism>
<dbReference type="RefSeq" id="WP_168050522.1">
    <property type="nucleotide sequence ID" value="NZ_JAATJR010000004.1"/>
</dbReference>
<evidence type="ECO:0000256" key="3">
    <source>
        <dbReference type="PROSITE-ProRule" id="PRU00339"/>
    </source>
</evidence>
<dbReference type="SUPFAM" id="SSF48452">
    <property type="entry name" value="TPR-like"/>
    <property type="match status" value="1"/>
</dbReference>
<proteinExistence type="predicted"/>
<dbReference type="SMART" id="SM00028">
    <property type="entry name" value="TPR"/>
    <property type="match status" value="3"/>
</dbReference>
<dbReference type="InterPro" id="IPR019734">
    <property type="entry name" value="TPR_rpt"/>
</dbReference>
<comment type="caution">
    <text evidence="5">The sequence shown here is derived from an EMBL/GenBank/DDBJ whole genome shotgun (WGS) entry which is preliminary data.</text>
</comment>
<dbReference type="PANTHER" id="PTHR44858:SF1">
    <property type="entry name" value="UDP-N-ACETYLGLUCOSAMINE--PEPTIDE N-ACETYLGLUCOSAMINYLTRANSFERASE SPINDLY-RELATED"/>
    <property type="match status" value="1"/>
</dbReference>
<evidence type="ECO:0008006" key="7">
    <source>
        <dbReference type="Google" id="ProtNLM"/>
    </source>
</evidence>
<sequence length="191" mass="20708">MILRLLLPLLIIAALPAPGFAQAPRQTAAERRQAELDRLFEALKTAPDQAGGQIVESRIRALWGQEVSPAAALLLRRGQRNLQAQETAEALEDFDAAILLEPEAAEAWALRARANALLGDRVAAARDLQAALRLEPRHFGALLQFSALQEEAGDLRGALRSLDAALALHPQLPGGAMRRRDLVRRAEGEAL</sequence>
<feature type="signal peptide" evidence="4">
    <location>
        <begin position="1"/>
        <end position="23"/>
    </location>
</feature>
<evidence type="ECO:0000256" key="1">
    <source>
        <dbReference type="ARBA" id="ARBA00022737"/>
    </source>
</evidence>
<evidence type="ECO:0000313" key="5">
    <source>
        <dbReference type="EMBL" id="NKE46002.1"/>
    </source>
</evidence>
<protein>
    <recommendedName>
        <fullName evidence="7">Tetratricopeptide repeat protein</fullName>
    </recommendedName>
</protein>
<reference evidence="5 6" key="1">
    <citation type="submission" date="2020-03" db="EMBL/GenBank/DDBJ databases">
        <title>Roseomonas selenitidurans sp. nov. isolated from soil.</title>
        <authorList>
            <person name="Liu H."/>
        </authorList>
    </citation>
    <scope>NUCLEOTIDE SEQUENCE [LARGE SCALE GENOMIC DNA]</scope>
    <source>
        <strain evidence="5 6">JCM 15073</strain>
    </source>
</reference>
<dbReference type="PROSITE" id="PS50005">
    <property type="entry name" value="TPR"/>
    <property type="match status" value="1"/>
</dbReference>
<feature type="repeat" description="TPR" evidence="3">
    <location>
        <begin position="71"/>
        <end position="104"/>
    </location>
</feature>
<dbReference type="PANTHER" id="PTHR44858">
    <property type="entry name" value="TETRATRICOPEPTIDE REPEAT PROTEIN 6"/>
    <property type="match status" value="1"/>
</dbReference>
<evidence type="ECO:0000256" key="2">
    <source>
        <dbReference type="ARBA" id="ARBA00022803"/>
    </source>
</evidence>
<dbReference type="Proteomes" id="UP000765160">
    <property type="component" value="Unassembled WGS sequence"/>
</dbReference>
<dbReference type="Gene3D" id="1.25.40.10">
    <property type="entry name" value="Tetratricopeptide repeat domain"/>
    <property type="match status" value="1"/>
</dbReference>